<accession>B3S8F0</accession>
<dbReference type="PhylomeDB" id="B3S8F0"/>
<evidence type="ECO:0000313" key="1">
    <source>
        <dbReference type="EMBL" id="EDV20872.1"/>
    </source>
</evidence>
<dbReference type="InParanoid" id="B3S8F0"/>
<name>B3S8F0_TRIAD</name>
<dbReference type="OMA" id="HQYLEEV"/>
<proteinExistence type="predicted"/>
<dbReference type="HOGENOM" id="CLU_1108337_0_0_1"/>
<sequence length="251" mass="28834">MIAAAEGYLSSADSGINEEFYSCFNVEAKASKLLQVRALHRLLEWRYHKQPWPSIPVTSANLIDHLLTRINQASGLYQMFGKLVDIIIIGHNHSHQYLEEVPVGIIPELKTETGRDIKNGFITLTFEYGKEFSGKGKDTLGPENYNHTAKTAHRSGNIHPIIRYYKNFIKSKKDEASIPPANKEHHVLEDFLTDWSVYNHHGHYINLFIQSILQTDLRHFYVKSCFELSMTFKTLPTSCDRTVIERSKLKT</sequence>
<reference evidence="1 2" key="1">
    <citation type="journal article" date="2008" name="Nature">
        <title>The Trichoplax genome and the nature of placozoans.</title>
        <authorList>
            <person name="Srivastava M."/>
            <person name="Begovic E."/>
            <person name="Chapman J."/>
            <person name="Putnam N.H."/>
            <person name="Hellsten U."/>
            <person name="Kawashima T."/>
            <person name="Kuo A."/>
            <person name="Mitros T."/>
            <person name="Salamov A."/>
            <person name="Carpenter M.L."/>
            <person name="Signorovitch A.Y."/>
            <person name="Moreno M.A."/>
            <person name="Kamm K."/>
            <person name="Grimwood J."/>
            <person name="Schmutz J."/>
            <person name="Shapiro H."/>
            <person name="Grigoriev I.V."/>
            <person name="Buss L.W."/>
            <person name="Schierwater B."/>
            <person name="Dellaporta S.L."/>
            <person name="Rokhsar D.S."/>
        </authorList>
    </citation>
    <scope>NUCLEOTIDE SEQUENCE [LARGE SCALE GENOMIC DNA]</scope>
    <source>
        <strain evidence="1 2">Grell-BS-1999</strain>
    </source>
</reference>
<dbReference type="eggNOG" id="KOG1399">
    <property type="taxonomic scope" value="Eukaryota"/>
</dbReference>
<dbReference type="STRING" id="10228.B3S8F0"/>
<gene>
    <name evidence="1" type="ORF">TRIADDRAFT_64284</name>
</gene>
<dbReference type="OrthoDB" id="66881at2759"/>
<protein>
    <submittedName>
        <fullName evidence="1">Uncharacterized protein</fullName>
    </submittedName>
</protein>
<dbReference type="GeneID" id="6757729"/>
<dbReference type="EMBL" id="DS985256">
    <property type="protein sequence ID" value="EDV20872.1"/>
    <property type="molecule type" value="Genomic_DNA"/>
</dbReference>
<organism evidence="1 2">
    <name type="scientific">Trichoplax adhaerens</name>
    <name type="common">Trichoplax reptans</name>
    <dbReference type="NCBI Taxonomy" id="10228"/>
    <lineage>
        <taxon>Eukaryota</taxon>
        <taxon>Metazoa</taxon>
        <taxon>Placozoa</taxon>
        <taxon>Uniplacotomia</taxon>
        <taxon>Trichoplacea</taxon>
        <taxon>Trichoplacidae</taxon>
        <taxon>Trichoplax</taxon>
    </lineage>
</organism>
<dbReference type="RefSeq" id="XP_002116516.1">
    <property type="nucleotide sequence ID" value="XM_002116480.1"/>
</dbReference>
<keyword evidence="2" id="KW-1185">Reference proteome</keyword>
<dbReference type="AlphaFoldDB" id="B3S8F0"/>
<dbReference type="KEGG" id="tad:TRIADDRAFT_64284"/>
<evidence type="ECO:0000313" key="2">
    <source>
        <dbReference type="Proteomes" id="UP000009022"/>
    </source>
</evidence>
<dbReference type="CTD" id="6757729"/>
<dbReference type="Proteomes" id="UP000009022">
    <property type="component" value="Unassembled WGS sequence"/>
</dbReference>